<organism evidence="1 2">
    <name type="scientific">Candidatus Nitrosocosmicus franklandianus</name>
    <dbReference type="NCBI Taxonomy" id="1798806"/>
    <lineage>
        <taxon>Archaea</taxon>
        <taxon>Nitrososphaerota</taxon>
        <taxon>Nitrososphaeria</taxon>
        <taxon>Nitrososphaerales</taxon>
        <taxon>Nitrososphaeraceae</taxon>
        <taxon>Candidatus Nitrosocosmicus</taxon>
    </lineage>
</organism>
<reference evidence="1 2" key="1">
    <citation type="submission" date="2019-02" db="EMBL/GenBank/DDBJ databases">
        <authorList>
            <person name="Lehtovirta-Morley E L."/>
        </authorList>
    </citation>
    <scope>NUCLEOTIDE SEQUENCE [LARGE SCALE GENOMIC DNA]</scope>
    <source>
        <strain evidence="1">NFRAN1</strain>
    </source>
</reference>
<accession>A0A484I883</accession>
<name>A0A484I883_9ARCH</name>
<proteinExistence type="predicted"/>
<keyword evidence="2" id="KW-1185">Reference proteome</keyword>
<dbReference type="KEGG" id="nfn:NFRAN_1089"/>
<dbReference type="Proteomes" id="UP000294299">
    <property type="component" value="Chromosome NFRAN"/>
</dbReference>
<sequence length="161" mass="18137">MFISMSSMNLSKNSKTNLLISPLLLIVMTSIIPVLPNVYAQATNTTTNTTDSVEADEPETPLEFISVIRSLLNQTLVEYTNENYTGAEELATTAYLDNYEYVEAPLAEIDRPLMETTEIQMREELRKMILDRVPIEELQAQIDEINVNLDKSVELLSNSTS</sequence>
<gene>
    <name evidence="1" type="ORF">NFRAN_1089</name>
</gene>
<evidence type="ECO:0000313" key="1">
    <source>
        <dbReference type="EMBL" id="VFJ13411.1"/>
    </source>
</evidence>
<evidence type="ECO:0000313" key="2">
    <source>
        <dbReference type="Proteomes" id="UP000294299"/>
    </source>
</evidence>
<dbReference type="EMBL" id="LR216287">
    <property type="protein sequence ID" value="VFJ13411.1"/>
    <property type="molecule type" value="Genomic_DNA"/>
</dbReference>
<protein>
    <submittedName>
        <fullName evidence="1">Uncharacterized protein</fullName>
    </submittedName>
</protein>
<dbReference type="AlphaFoldDB" id="A0A484I883"/>